<dbReference type="Proteomes" id="UP000608890">
    <property type="component" value="Unassembled WGS sequence"/>
</dbReference>
<dbReference type="InterPro" id="IPR012291">
    <property type="entry name" value="CBM2_carb-bd_dom_sf"/>
</dbReference>
<dbReference type="InterPro" id="IPR014756">
    <property type="entry name" value="Ig_E-set"/>
</dbReference>
<dbReference type="SMART" id="SM00637">
    <property type="entry name" value="CBD_II"/>
    <property type="match status" value="1"/>
</dbReference>
<keyword evidence="1" id="KW-0732">Signal</keyword>
<dbReference type="InterPro" id="IPR001919">
    <property type="entry name" value="CBD2"/>
</dbReference>
<evidence type="ECO:0000313" key="4">
    <source>
        <dbReference type="EMBL" id="GGM58745.1"/>
    </source>
</evidence>
<dbReference type="AlphaFoldDB" id="A0A917U6C9"/>
<comment type="caution">
    <text evidence="4">The sequence shown here is derived from an EMBL/GenBank/DDBJ whole genome shotgun (WGS) entry which is preliminary data.</text>
</comment>
<dbReference type="PANTHER" id="PTHR34823:SF1">
    <property type="entry name" value="CHITIN-BINDING TYPE-4 DOMAIN-CONTAINING PROTEIN"/>
    <property type="match status" value="1"/>
</dbReference>
<feature type="domain" description="CBM2" evidence="3">
    <location>
        <begin position="359"/>
        <end position="459"/>
    </location>
</feature>
<dbReference type="InterPro" id="IPR004302">
    <property type="entry name" value="Cellulose/chitin-bd_N"/>
</dbReference>
<protein>
    <submittedName>
        <fullName evidence="4">Chitin-binding protein</fullName>
    </submittedName>
</protein>
<dbReference type="InterPro" id="IPR008965">
    <property type="entry name" value="CBM2/CBM3_carb-bd_dom_sf"/>
</dbReference>
<proteinExistence type="predicted"/>
<dbReference type="InterPro" id="IPR051024">
    <property type="entry name" value="GlcNAc_Chitin_IntDeg"/>
</dbReference>
<feature type="compositionally biased region" description="Pro residues" evidence="2">
    <location>
        <begin position="330"/>
        <end position="362"/>
    </location>
</feature>
<dbReference type="Pfam" id="PF03067">
    <property type="entry name" value="LPMO_10"/>
    <property type="match status" value="1"/>
</dbReference>
<evidence type="ECO:0000256" key="2">
    <source>
        <dbReference type="SAM" id="MobiDB-lite"/>
    </source>
</evidence>
<evidence type="ECO:0000313" key="5">
    <source>
        <dbReference type="Proteomes" id="UP000608890"/>
    </source>
</evidence>
<feature type="region of interest" description="Disordered" evidence="2">
    <location>
        <begin position="38"/>
        <end position="75"/>
    </location>
</feature>
<accession>A0A917U6C9</accession>
<dbReference type="CDD" id="cd21177">
    <property type="entry name" value="LPMO_AA10"/>
    <property type="match status" value="1"/>
</dbReference>
<feature type="region of interest" description="Disordered" evidence="2">
    <location>
        <begin position="317"/>
        <end position="365"/>
    </location>
</feature>
<evidence type="ECO:0000256" key="1">
    <source>
        <dbReference type="ARBA" id="ARBA00022729"/>
    </source>
</evidence>
<dbReference type="GO" id="GO:0004553">
    <property type="term" value="F:hydrolase activity, hydrolyzing O-glycosyl compounds"/>
    <property type="evidence" value="ECO:0007669"/>
    <property type="project" value="InterPro"/>
</dbReference>
<dbReference type="SUPFAM" id="SSF49384">
    <property type="entry name" value="Carbohydrate-binding domain"/>
    <property type="match status" value="1"/>
</dbReference>
<dbReference type="PANTHER" id="PTHR34823">
    <property type="entry name" value="GLCNAC-BINDING PROTEIN A"/>
    <property type="match status" value="1"/>
</dbReference>
<dbReference type="GO" id="GO:0030247">
    <property type="term" value="F:polysaccharide binding"/>
    <property type="evidence" value="ECO:0007669"/>
    <property type="project" value="UniProtKB-UniRule"/>
</dbReference>
<sequence>MHIETWLLRKRPGRAGIGMPDGAGLRATGAGFTTREGIHNASTDTGGRPLGEVAASSHPSTSAGRPLSPPAHSGGAILFEVPRESGEPVQLHRPRLAALLVAAVTLVASAVVVIARPDPAAAHGAAMTPGARTYLCWRDGLSPTGEIRPQNPACAAAVAQSGTNSLYNWFSVLRSDANGRTTGFIPDGQLCSGGATGFRGYDLARSDWPLTHLTAGRSMEFRYSNWAHHPGTFYFYVTKNSWSPTRALAWSDLEEQPFLTVTNPPQRGAVGTNDGHYYFTGTLPSNKSGRHIIYSRWVRSDSQENFFGCSDVTFDGGNGEVTGIGSGGTTPPPNPTTPPPNPTTPPPNPTTPPPNPTTPPPGNGACTATIKVTNSWSGGFQAEVEVKNTGTAALNGWTANWTWPSGQQISQVWNATHTTSGSSVTARNVSYNGNLGANASTTFGFLASGNSATPTVTCS</sequence>
<feature type="compositionally biased region" description="Gly residues" evidence="2">
    <location>
        <begin position="317"/>
        <end position="328"/>
    </location>
</feature>
<dbReference type="SUPFAM" id="SSF81296">
    <property type="entry name" value="E set domains"/>
    <property type="match status" value="1"/>
</dbReference>
<dbReference type="Gene3D" id="2.60.40.290">
    <property type="match status" value="1"/>
</dbReference>
<dbReference type="EMBL" id="BMNB01000030">
    <property type="protein sequence ID" value="GGM58745.1"/>
    <property type="molecule type" value="Genomic_DNA"/>
</dbReference>
<gene>
    <name evidence="4" type="primary">cpbD</name>
    <name evidence="4" type="ORF">GCM10011608_49700</name>
</gene>
<name>A0A917U6C9_9ACTN</name>
<keyword evidence="5" id="KW-1185">Reference proteome</keyword>
<dbReference type="Pfam" id="PF00553">
    <property type="entry name" value="CBM_2"/>
    <property type="match status" value="1"/>
</dbReference>
<organism evidence="4 5">
    <name type="scientific">Micromonospora sonchi</name>
    <dbReference type="NCBI Taxonomy" id="1763543"/>
    <lineage>
        <taxon>Bacteria</taxon>
        <taxon>Bacillati</taxon>
        <taxon>Actinomycetota</taxon>
        <taxon>Actinomycetes</taxon>
        <taxon>Micromonosporales</taxon>
        <taxon>Micromonosporaceae</taxon>
        <taxon>Micromonospora</taxon>
    </lineage>
</organism>
<evidence type="ECO:0000259" key="3">
    <source>
        <dbReference type="PROSITE" id="PS51173"/>
    </source>
</evidence>
<dbReference type="GO" id="GO:0005975">
    <property type="term" value="P:carbohydrate metabolic process"/>
    <property type="evidence" value="ECO:0007669"/>
    <property type="project" value="InterPro"/>
</dbReference>
<reference evidence="4" key="2">
    <citation type="submission" date="2020-09" db="EMBL/GenBank/DDBJ databases">
        <authorList>
            <person name="Sun Q."/>
            <person name="Zhou Y."/>
        </authorList>
    </citation>
    <scope>NUCLEOTIDE SEQUENCE</scope>
    <source>
        <strain evidence="4">CGMCC 4.7312</strain>
    </source>
</reference>
<reference evidence="4" key="1">
    <citation type="journal article" date="2014" name="Int. J. Syst. Evol. Microbiol.">
        <title>Complete genome sequence of Corynebacterium casei LMG S-19264T (=DSM 44701T), isolated from a smear-ripened cheese.</title>
        <authorList>
            <consortium name="US DOE Joint Genome Institute (JGI-PGF)"/>
            <person name="Walter F."/>
            <person name="Albersmeier A."/>
            <person name="Kalinowski J."/>
            <person name="Ruckert C."/>
        </authorList>
    </citation>
    <scope>NUCLEOTIDE SEQUENCE</scope>
    <source>
        <strain evidence="4">CGMCC 4.7312</strain>
    </source>
</reference>
<dbReference type="Gene3D" id="2.70.50.50">
    <property type="entry name" value="chitin-binding protein cbp21"/>
    <property type="match status" value="1"/>
</dbReference>
<dbReference type="PROSITE" id="PS51173">
    <property type="entry name" value="CBM2"/>
    <property type="match status" value="1"/>
</dbReference>